<sequence>MNTKIYIIGLGHVGPLAVAFAEKFQVIRFDNSHYHS</sequence>
<dbReference type="AlphaFoldDB" id="A0A381S0E0"/>
<protein>
    <recommendedName>
        <fullName evidence="2">UDP-glucose/GDP-mannose dehydrogenase N-terminal domain-containing protein</fullName>
    </recommendedName>
</protein>
<accession>A0A381S0E0</accession>
<evidence type="ECO:0008006" key="2">
    <source>
        <dbReference type="Google" id="ProtNLM"/>
    </source>
</evidence>
<dbReference type="EMBL" id="UINC01002448">
    <property type="protein sequence ID" value="SUZ96788.1"/>
    <property type="molecule type" value="Genomic_DNA"/>
</dbReference>
<organism evidence="1">
    <name type="scientific">marine metagenome</name>
    <dbReference type="NCBI Taxonomy" id="408172"/>
    <lineage>
        <taxon>unclassified sequences</taxon>
        <taxon>metagenomes</taxon>
        <taxon>ecological metagenomes</taxon>
    </lineage>
</organism>
<evidence type="ECO:0000313" key="1">
    <source>
        <dbReference type="EMBL" id="SUZ96788.1"/>
    </source>
</evidence>
<proteinExistence type="predicted"/>
<gene>
    <name evidence="1" type="ORF">METZ01_LOCUS49642</name>
</gene>
<name>A0A381S0E0_9ZZZZ</name>
<reference evidence="1" key="1">
    <citation type="submission" date="2018-05" db="EMBL/GenBank/DDBJ databases">
        <authorList>
            <person name="Lanie J.A."/>
            <person name="Ng W.-L."/>
            <person name="Kazmierczak K.M."/>
            <person name="Andrzejewski T.M."/>
            <person name="Davidsen T.M."/>
            <person name="Wayne K.J."/>
            <person name="Tettelin H."/>
            <person name="Glass J.I."/>
            <person name="Rusch D."/>
            <person name="Podicherti R."/>
            <person name="Tsui H.-C.T."/>
            <person name="Winkler M.E."/>
        </authorList>
    </citation>
    <scope>NUCLEOTIDE SEQUENCE</scope>
</reference>